<sequence length="165" mass="18784">MDINAQKDAVRIFEFAFQELERKANEGLNNLSRLTGSEKGIHLTDLNNNDALGSNTLLASQTIPAIVVLSLAIEQALKVLIKQEGEVPKHVHELKILFNQLPIFLQDEIKAFVTTDLTITEEAFEDHLLENNNAFVNWRYFYEKQDTGSLSFLKSFFDSLKTKIE</sequence>
<proteinExistence type="predicted"/>
<reference evidence="2" key="1">
    <citation type="submission" date="2018-08" db="EMBL/GenBank/DDBJ databases">
        <authorList>
            <person name="Liu Z.-W."/>
            <person name="Du Z.-J."/>
        </authorList>
    </citation>
    <scope>NUCLEOTIDE SEQUENCE [LARGE SCALE GENOMIC DNA]</scope>
    <source>
        <strain evidence="2">H4X</strain>
    </source>
</reference>
<name>A0A3D8L6C5_9BACT</name>
<dbReference type="AlphaFoldDB" id="A0A3D8L6C5"/>
<organism evidence="1 2">
    <name type="scientific">Pontibacter diazotrophicus</name>
    <dbReference type="NCBI Taxonomy" id="1400979"/>
    <lineage>
        <taxon>Bacteria</taxon>
        <taxon>Pseudomonadati</taxon>
        <taxon>Bacteroidota</taxon>
        <taxon>Cytophagia</taxon>
        <taxon>Cytophagales</taxon>
        <taxon>Hymenobacteraceae</taxon>
        <taxon>Pontibacter</taxon>
    </lineage>
</organism>
<evidence type="ECO:0000313" key="2">
    <source>
        <dbReference type="Proteomes" id="UP000256708"/>
    </source>
</evidence>
<comment type="caution">
    <text evidence="1">The sequence shown here is derived from an EMBL/GenBank/DDBJ whole genome shotgun (WGS) entry which is preliminary data.</text>
</comment>
<protein>
    <recommendedName>
        <fullName evidence="3">HEPN domain-containing protein</fullName>
    </recommendedName>
</protein>
<dbReference type="OrthoDB" id="1492594at2"/>
<dbReference type="Proteomes" id="UP000256708">
    <property type="component" value="Unassembled WGS sequence"/>
</dbReference>
<evidence type="ECO:0008006" key="3">
    <source>
        <dbReference type="Google" id="ProtNLM"/>
    </source>
</evidence>
<keyword evidence="2" id="KW-1185">Reference proteome</keyword>
<dbReference type="RefSeq" id="WP_115567757.1">
    <property type="nucleotide sequence ID" value="NZ_QRGR01000031.1"/>
</dbReference>
<gene>
    <name evidence="1" type="ORF">DXT99_22020</name>
</gene>
<accession>A0A3D8L6C5</accession>
<evidence type="ECO:0000313" key="1">
    <source>
        <dbReference type="EMBL" id="RDV12948.1"/>
    </source>
</evidence>
<dbReference type="EMBL" id="QRGR01000031">
    <property type="protein sequence ID" value="RDV12948.1"/>
    <property type="molecule type" value="Genomic_DNA"/>
</dbReference>